<dbReference type="PANTHER" id="PTHR46564">
    <property type="entry name" value="TRANSPOSASE"/>
    <property type="match status" value="1"/>
</dbReference>
<dbReference type="EMBL" id="AP017655">
    <property type="protein sequence ID" value="BAV65855.1"/>
    <property type="molecule type" value="Genomic_DNA"/>
</dbReference>
<gene>
    <name evidence="2" type="ORF">SCLO_1028150</name>
</gene>
<dbReference type="InterPro" id="IPR036397">
    <property type="entry name" value="RNaseH_sf"/>
</dbReference>
<name>A0A1E1F5Q2_9SPHN</name>
<sequence>MREQTHRLVFIDETATTTKMTRLRGRVRHGQRLKGRVPFGHWKTQTFIAGLRCDGLTAPWIIDRPMTKEIFEIYVETQLAPTLDPGDVVILDNLPSHKSEKAKMILKQRGAWFLFLPPYSPNLNPIEMAFSKLKAHLRRIGARTIDDLWRAVGSICDLYPTEECRNYFNAAGYGYD</sequence>
<evidence type="ECO:0000259" key="1">
    <source>
        <dbReference type="Pfam" id="PF13358"/>
    </source>
</evidence>
<dbReference type="NCBIfam" id="NF033545">
    <property type="entry name" value="transpos_IS630"/>
    <property type="match status" value="1"/>
</dbReference>
<protein>
    <submittedName>
        <fullName evidence="2">Transposase</fullName>
    </submittedName>
</protein>
<keyword evidence="3" id="KW-1185">Reference proteome</keyword>
<organism evidence="2 3">
    <name type="scientific">Sphingobium cloacae</name>
    <dbReference type="NCBI Taxonomy" id="120107"/>
    <lineage>
        <taxon>Bacteria</taxon>
        <taxon>Pseudomonadati</taxon>
        <taxon>Pseudomonadota</taxon>
        <taxon>Alphaproteobacteria</taxon>
        <taxon>Sphingomonadales</taxon>
        <taxon>Sphingomonadaceae</taxon>
        <taxon>Sphingobium</taxon>
    </lineage>
</organism>
<evidence type="ECO:0000313" key="2">
    <source>
        <dbReference type="EMBL" id="BAV65855.1"/>
    </source>
</evidence>
<reference evidence="2 3" key="1">
    <citation type="submission" date="2016-10" db="EMBL/GenBank/DDBJ databases">
        <title>Complete Genome Sequence of the Nonylphenol-Degrading Bacterium Sphingobium cloacae JCM 10874T.</title>
        <authorList>
            <person name="Ootsuka M."/>
            <person name="Nishizawa T."/>
            <person name="Ohta H."/>
        </authorList>
    </citation>
    <scope>NUCLEOTIDE SEQUENCE [LARGE SCALE GENOMIC DNA]</scope>
    <source>
        <strain evidence="2 3">JCM 10874</strain>
    </source>
</reference>
<accession>A0A1E1F5Q2</accession>
<dbReference type="Proteomes" id="UP000218272">
    <property type="component" value="Chromosome SCLO_1"/>
</dbReference>
<dbReference type="InterPro" id="IPR047655">
    <property type="entry name" value="Transpos_IS630-like"/>
</dbReference>
<dbReference type="GO" id="GO:0003676">
    <property type="term" value="F:nucleic acid binding"/>
    <property type="evidence" value="ECO:0007669"/>
    <property type="project" value="InterPro"/>
</dbReference>
<dbReference type="KEGG" id="sclo:SCLO_1028150"/>
<proteinExistence type="predicted"/>
<dbReference type="Pfam" id="PF13358">
    <property type="entry name" value="DDE_3"/>
    <property type="match status" value="1"/>
</dbReference>
<dbReference type="AlphaFoldDB" id="A0A1E1F5Q2"/>
<dbReference type="InterPro" id="IPR038717">
    <property type="entry name" value="Tc1-like_DDE_dom"/>
</dbReference>
<evidence type="ECO:0000313" key="3">
    <source>
        <dbReference type="Proteomes" id="UP000218272"/>
    </source>
</evidence>
<dbReference type="Gene3D" id="3.30.420.10">
    <property type="entry name" value="Ribonuclease H-like superfamily/Ribonuclease H"/>
    <property type="match status" value="1"/>
</dbReference>
<dbReference type="PANTHER" id="PTHR46564:SF1">
    <property type="entry name" value="TRANSPOSASE"/>
    <property type="match status" value="1"/>
</dbReference>
<feature type="domain" description="Tc1-like transposase DDE" evidence="1">
    <location>
        <begin position="7"/>
        <end position="147"/>
    </location>
</feature>